<dbReference type="GeneID" id="82890305"/>
<dbReference type="Pfam" id="PF02195">
    <property type="entry name" value="ParB_N"/>
    <property type="match status" value="1"/>
</dbReference>
<organism evidence="4 5">
    <name type="scientific">Alistipes ihumii AP11</name>
    <dbReference type="NCBI Taxonomy" id="1211813"/>
    <lineage>
        <taxon>Bacteria</taxon>
        <taxon>Pseudomonadati</taxon>
        <taxon>Bacteroidota</taxon>
        <taxon>Bacteroidia</taxon>
        <taxon>Bacteroidales</taxon>
        <taxon>Rikenellaceae</taxon>
        <taxon>Alistipes</taxon>
    </lineage>
</organism>
<dbReference type="Gene3D" id="1.10.10.2830">
    <property type="match status" value="1"/>
</dbReference>
<dbReference type="Gene3D" id="3.90.1530.30">
    <property type="match status" value="1"/>
</dbReference>
<dbReference type="EMBL" id="CP102294">
    <property type="protein sequence ID" value="UWN57419.1"/>
    <property type="molecule type" value="Genomic_DNA"/>
</dbReference>
<feature type="domain" description="ParB-like N-terminal" evidence="3">
    <location>
        <begin position="33"/>
        <end position="123"/>
    </location>
</feature>
<dbReference type="SMART" id="SM00470">
    <property type="entry name" value="ParB"/>
    <property type="match status" value="1"/>
</dbReference>
<dbReference type="Pfam" id="PF17762">
    <property type="entry name" value="HTH_ParB"/>
    <property type="match status" value="1"/>
</dbReference>
<evidence type="ECO:0000313" key="5">
    <source>
        <dbReference type="Proteomes" id="UP001059295"/>
    </source>
</evidence>
<dbReference type="SUPFAM" id="SSF109709">
    <property type="entry name" value="KorB DNA-binding domain-like"/>
    <property type="match status" value="1"/>
</dbReference>
<dbReference type="NCBIfam" id="TIGR00180">
    <property type="entry name" value="parB_part"/>
    <property type="match status" value="1"/>
</dbReference>
<dbReference type="RefSeq" id="WP_019245185.1">
    <property type="nucleotide sequence ID" value="NZ_CAPH01000006.1"/>
</dbReference>
<name>A0ABY5V191_9BACT</name>
<evidence type="ECO:0000256" key="2">
    <source>
        <dbReference type="ARBA" id="ARBA00022829"/>
    </source>
</evidence>
<protein>
    <submittedName>
        <fullName evidence="4">ParB/RepB/Spo0J family partition protein</fullName>
    </submittedName>
</protein>
<dbReference type="InterPro" id="IPR004437">
    <property type="entry name" value="ParB/RepB/Spo0J"/>
</dbReference>
<evidence type="ECO:0000259" key="3">
    <source>
        <dbReference type="SMART" id="SM00470"/>
    </source>
</evidence>
<evidence type="ECO:0000256" key="1">
    <source>
        <dbReference type="ARBA" id="ARBA00006295"/>
    </source>
</evidence>
<dbReference type="InterPro" id="IPR050336">
    <property type="entry name" value="Chromosome_partition/occlusion"/>
</dbReference>
<keyword evidence="2" id="KW-0159">Chromosome partition</keyword>
<keyword evidence="5" id="KW-1185">Reference proteome</keyword>
<dbReference type="SUPFAM" id="SSF110849">
    <property type="entry name" value="ParB/Sulfiredoxin"/>
    <property type="match status" value="1"/>
</dbReference>
<sequence>MNAKTKGLGRGLGAIFEIEGSALPEKTKRSAFEEIEIDRIAPNPKQPRTHFGEQALDELAESIRTLGVIQPITVRKEADGRYTIISGERRWRASKLAGLTSMPAYIREADEESMLAMAIVENIQRQDLNAIEVALSLQRLVDECHLTQDSLGERVGKKRSTVANYLRLLKLPVEVQLAVREELISMGHARALINLESEQQQIALLKKTIKKGLSVRQVEEAVKELNSAKPRKAEADEEFPESYSRLVEHLERLFTQEISIKKNNKGGGKIVIGFGSDDDIETFIGKLNGIEK</sequence>
<comment type="similarity">
    <text evidence="1">Belongs to the ParB family.</text>
</comment>
<dbReference type="PANTHER" id="PTHR33375:SF1">
    <property type="entry name" value="CHROMOSOME-PARTITIONING PROTEIN PARB-RELATED"/>
    <property type="match status" value="1"/>
</dbReference>
<proteinExistence type="inferred from homology"/>
<reference evidence="4" key="1">
    <citation type="journal article" date="2022" name="Cell">
        <title>Design, construction, and in vivo augmentation of a complex gut microbiome.</title>
        <authorList>
            <person name="Cheng A.G."/>
            <person name="Ho P.Y."/>
            <person name="Aranda-Diaz A."/>
            <person name="Jain S."/>
            <person name="Yu F.B."/>
            <person name="Meng X."/>
            <person name="Wang M."/>
            <person name="Iakiviak M."/>
            <person name="Nagashima K."/>
            <person name="Zhao A."/>
            <person name="Murugkar P."/>
            <person name="Patil A."/>
            <person name="Atabakhsh K."/>
            <person name="Weakley A."/>
            <person name="Yan J."/>
            <person name="Brumbaugh A.R."/>
            <person name="Higginbottom S."/>
            <person name="Dimas A."/>
            <person name="Shiver A.L."/>
            <person name="Deutschbauer A."/>
            <person name="Neff N."/>
            <person name="Sonnenburg J.L."/>
            <person name="Huang K.C."/>
            <person name="Fischbach M.A."/>
        </authorList>
    </citation>
    <scope>NUCLEOTIDE SEQUENCE</scope>
    <source>
        <strain evidence="4">AP11</strain>
    </source>
</reference>
<dbReference type="Proteomes" id="UP001059295">
    <property type="component" value="Chromosome"/>
</dbReference>
<dbReference type="PANTHER" id="PTHR33375">
    <property type="entry name" value="CHROMOSOME-PARTITIONING PROTEIN PARB-RELATED"/>
    <property type="match status" value="1"/>
</dbReference>
<dbReference type="InterPro" id="IPR041468">
    <property type="entry name" value="HTH_ParB/Spo0J"/>
</dbReference>
<accession>A0ABY5V191</accession>
<gene>
    <name evidence="4" type="ORF">NQ491_01185</name>
</gene>
<dbReference type="InterPro" id="IPR036086">
    <property type="entry name" value="ParB/Sulfiredoxin_sf"/>
</dbReference>
<evidence type="ECO:0000313" key="4">
    <source>
        <dbReference type="EMBL" id="UWN57419.1"/>
    </source>
</evidence>
<dbReference type="CDD" id="cd16393">
    <property type="entry name" value="SPO0J_N"/>
    <property type="match status" value="1"/>
</dbReference>
<dbReference type="InterPro" id="IPR003115">
    <property type="entry name" value="ParB_N"/>
</dbReference>